<accession>A0A815ANI0</accession>
<feature type="transmembrane region" description="Helical" evidence="1">
    <location>
        <begin position="200"/>
        <end position="220"/>
    </location>
</feature>
<feature type="transmembrane region" description="Helical" evidence="1">
    <location>
        <begin position="241"/>
        <end position="261"/>
    </location>
</feature>
<sequence>MSTSHTNSTQTISFSISDGVAIPYIGRFWLFLISNILSLICSLFVLFQYLFDLTLRRALHNHVIIVILIVCIIAELTTMPFMMYFYLNGVVWIQSPTFCMIWKFFDSATYTTVPKLVGWSSVERHIIIFHNQWISTKKKRFLIHYLPIVLIVIYGIVLYGVTTPMNDCHRRFNYKSVYCSYYSCIYDSVTYSLYEFMSGGVLSSACIGFGSIFLIVRIALQKHRLQQQMQWRKYRKMVIQLLSISMIFFIFYLPPILLAISQKLGVPSNVGADYSRYANLFSSYIILLFPFACISTLPKLKTLIKNTFRCFHWRQIHVITPLEMVGRTLTVNPINRQKKTTNSKAL</sequence>
<keyword evidence="1" id="KW-1133">Transmembrane helix</keyword>
<dbReference type="EMBL" id="CAJNOG010000474">
    <property type="protein sequence ID" value="CAF1260372.1"/>
    <property type="molecule type" value="Genomic_DNA"/>
</dbReference>
<reference evidence="2" key="1">
    <citation type="submission" date="2021-02" db="EMBL/GenBank/DDBJ databases">
        <authorList>
            <person name="Nowell W R."/>
        </authorList>
    </citation>
    <scope>NUCLEOTIDE SEQUENCE</scope>
</reference>
<keyword evidence="1" id="KW-0472">Membrane</keyword>
<evidence type="ECO:0008006" key="4">
    <source>
        <dbReference type="Google" id="ProtNLM"/>
    </source>
</evidence>
<evidence type="ECO:0000313" key="3">
    <source>
        <dbReference type="Proteomes" id="UP000663845"/>
    </source>
</evidence>
<dbReference type="Gene3D" id="1.20.1070.10">
    <property type="entry name" value="Rhodopsin 7-helix transmembrane proteins"/>
    <property type="match status" value="1"/>
</dbReference>
<feature type="transmembrane region" description="Helical" evidence="1">
    <location>
        <begin position="63"/>
        <end position="87"/>
    </location>
</feature>
<comment type="caution">
    <text evidence="2">The sequence shown here is derived from an EMBL/GenBank/DDBJ whole genome shotgun (WGS) entry which is preliminary data.</text>
</comment>
<dbReference type="Proteomes" id="UP000663845">
    <property type="component" value="Unassembled WGS sequence"/>
</dbReference>
<feature type="transmembrane region" description="Helical" evidence="1">
    <location>
        <begin position="142"/>
        <end position="162"/>
    </location>
</feature>
<feature type="transmembrane region" description="Helical" evidence="1">
    <location>
        <begin position="28"/>
        <end position="51"/>
    </location>
</feature>
<evidence type="ECO:0000313" key="2">
    <source>
        <dbReference type="EMBL" id="CAF1260372.1"/>
    </source>
</evidence>
<dbReference type="AlphaFoldDB" id="A0A815ANI0"/>
<dbReference type="CDD" id="cd00637">
    <property type="entry name" value="7tm_classA_rhodopsin-like"/>
    <property type="match status" value="1"/>
</dbReference>
<name>A0A815ANI0_9BILA</name>
<dbReference type="SUPFAM" id="SSF81321">
    <property type="entry name" value="Family A G protein-coupled receptor-like"/>
    <property type="match status" value="1"/>
</dbReference>
<proteinExistence type="predicted"/>
<evidence type="ECO:0000256" key="1">
    <source>
        <dbReference type="SAM" id="Phobius"/>
    </source>
</evidence>
<organism evidence="2 3">
    <name type="scientific">Adineta steineri</name>
    <dbReference type="NCBI Taxonomy" id="433720"/>
    <lineage>
        <taxon>Eukaryota</taxon>
        <taxon>Metazoa</taxon>
        <taxon>Spiralia</taxon>
        <taxon>Gnathifera</taxon>
        <taxon>Rotifera</taxon>
        <taxon>Eurotatoria</taxon>
        <taxon>Bdelloidea</taxon>
        <taxon>Adinetida</taxon>
        <taxon>Adinetidae</taxon>
        <taxon>Adineta</taxon>
    </lineage>
</organism>
<gene>
    <name evidence="2" type="ORF">JYZ213_LOCUS30120</name>
</gene>
<feature type="transmembrane region" description="Helical" evidence="1">
    <location>
        <begin position="281"/>
        <end position="300"/>
    </location>
</feature>
<keyword evidence="1" id="KW-0812">Transmembrane</keyword>
<protein>
    <recommendedName>
        <fullName evidence="4">G-protein coupled receptors family 1 profile domain-containing protein</fullName>
    </recommendedName>
</protein>